<name>A0AAP0IFW6_9MAGN</name>
<dbReference type="AlphaFoldDB" id="A0AAP0IFW6"/>
<reference evidence="1 2" key="1">
    <citation type="submission" date="2024-01" db="EMBL/GenBank/DDBJ databases">
        <title>Genome assemblies of Stephania.</title>
        <authorList>
            <person name="Yang L."/>
        </authorList>
    </citation>
    <scope>NUCLEOTIDE SEQUENCE [LARGE SCALE GENOMIC DNA]</scope>
    <source>
        <strain evidence="1">YNDBR</strain>
        <tissue evidence="1">Leaf</tissue>
    </source>
</reference>
<gene>
    <name evidence="1" type="ORF">Syun_021606</name>
</gene>
<dbReference type="EMBL" id="JBBNAF010000009">
    <property type="protein sequence ID" value="KAK9114809.1"/>
    <property type="molecule type" value="Genomic_DNA"/>
</dbReference>
<evidence type="ECO:0000313" key="1">
    <source>
        <dbReference type="EMBL" id="KAK9114809.1"/>
    </source>
</evidence>
<accession>A0AAP0IFW6</accession>
<organism evidence="1 2">
    <name type="scientific">Stephania yunnanensis</name>
    <dbReference type="NCBI Taxonomy" id="152371"/>
    <lineage>
        <taxon>Eukaryota</taxon>
        <taxon>Viridiplantae</taxon>
        <taxon>Streptophyta</taxon>
        <taxon>Embryophyta</taxon>
        <taxon>Tracheophyta</taxon>
        <taxon>Spermatophyta</taxon>
        <taxon>Magnoliopsida</taxon>
        <taxon>Ranunculales</taxon>
        <taxon>Menispermaceae</taxon>
        <taxon>Menispermoideae</taxon>
        <taxon>Cissampelideae</taxon>
        <taxon>Stephania</taxon>
    </lineage>
</organism>
<comment type="caution">
    <text evidence="1">The sequence shown here is derived from an EMBL/GenBank/DDBJ whole genome shotgun (WGS) entry which is preliminary data.</text>
</comment>
<sequence>MNRVIRFALKKSNIYLQNPNEPPVHQFDFEIETERGAGWKERRKRAHEKSMERREATKDRNWNLMWIVD</sequence>
<evidence type="ECO:0000313" key="2">
    <source>
        <dbReference type="Proteomes" id="UP001420932"/>
    </source>
</evidence>
<proteinExistence type="predicted"/>
<keyword evidence="2" id="KW-1185">Reference proteome</keyword>
<dbReference type="Proteomes" id="UP001420932">
    <property type="component" value="Unassembled WGS sequence"/>
</dbReference>
<protein>
    <submittedName>
        <fullName evidence="1">Uncharacterized protein</fullName>
    </submittedName>
</protein>